<dbReference type="Pfam" id="PF00361">
    <property type="entry name" value="Proton_antipo_M"/>
    <property type="match status" value="1"/>
</dbReference>
<evidence type="ECO:0000313" key="20">
    <source>
        <dbReference type="EMBL" id="BAW88926.1"/>
    </source>
</evidence>
<evidence type="ECO:0000256" key="8">
    <source>
        <dbReference type="ARBA" id="ARBA00022792"/>
    </source>
</evidence>
<feature type="transmembrane region" description="Helical" evidence="17">
    <location>
        <begin position="93"/>
        <end position="115"/>
    </location>
</feature>
<keyword evidence="10 17" id="KW-0249">Electron transport</keyword>
<dbReference type="InterPro" id="IPR010933">
    <property type="entry name" value="NADH_DH_su2_C"/>
</dbReference>
<evidence type="ECO:0000256" key="2">
    <source>
        <dbReference type="ARBA" id="ARBA00007012"/>
    </source>
</evidence>
<evidence type="ECO:0000256" key="5">
    <source>
        <dbReference type="ARBA" id="ARBA00022448"/>
    </source>
</evidence>
<evidence type="ECO:0000256" key="6">
    <source>
        <dbReference type="ARBA" id="ARBA00022660"/>
    </source>
</evidence>
<organism evidence="20">
    <name type="scientific">Danionella dracula</name>
    <dbReference type="NCBI Taxonomy" id="623740"/>
    <lineage>
        <taxon>Eukaryota</taxon>
        <taxon>Metazoa</taxon>
        <taxon>Chordata</taxon>
        <taxon>Craniata</taxon>
        <taxon>Vertebrata</taxon>
        <taxon>Euteleostomi</taxon>
        <taxon>Actinopterygii</taxon>
        <taxon>Neopterygii</taxon>
        <taxon>Teleostei</taxon>
        <taxon>Ostariophysi</taxon>
        <taxon>Cypriniformes</taxon>
        <taxon>Danionidae</taxon>
        <taxon>Danioninae</taxon>
        <taxon>Danionella</taxon>
    </lineage>
</organism>
<comment type="catalytic activity">
    <reaction evidence="16 17">
        <text>a ubiquinone + NADH + 5 H(+)(in) = a ubiquinol + NAD(+) + 4 H(+)(out)</text>
        <dbReference type="Rhea" id="RHEA:29091"/>
        <dbReference type="Rhea" id="RHEA-COMP:9565"/>
        <dbReference type="Rhea" id="RHEA-COMP:9566"/>
        <dbReference type="ChEBI" id="CHEBI:15378"/>
        <dbReference type="ChEBI" id="CHEBI:16389"/>
        <dbReference type="ChEBI" id="CHEBI:17976"/>
        <dbReference type="ChEBI" id="CHEBI:57540"/>
        <dbReference type="ChEBI" id="CHEBI:57945"/>
        <dbReference type="EC" id="7.1.1.2"/>
    </reaction>
</comment>
<evidence type="ECO:0000256" key="13">
    <source>
        <dbReference type="ARBA" id="ARBA00023075"/>
    </source>
</evidence>
<proteinExistence type="inferred from homology"/>
<dbReference type="InterPro" id="IPR003917">
    <property type="entry name" value="NADH_UbQ_OxRdtase_chain2"/>
</dbReference>
<keyword evidence="8 17" id="KW-0999">Mitochondrion inner membrane</keyword>
<keyword evidence="7 17" id="KW-0812">Transmembrane</keyword>
<keyword evidence="11 17" id="KW-1133">Transmembrane helix</keyword>
<dbReference type="PANTHER" id="PTHR46552">
    <property type="entry name" value="NADH-UBIQUINONE OXIDOREDUCTASE CHAIN 2"/>
    <property type="match status" value="1"/>
</dbReference>
<dbReference type="InterPro" id="IPR050175">
    <property type="entry name" value="Complex_I_Subunit_2"/>
</dbReference>
<dbReference type="Pfam" id="PF06444">
    <property type="entry name" value="NADH_dehy_S2_C"/>
    <property type="match status" value="1"/>
</dbReference>
<evidence type="ECO:0000256" key="15">
    <source>
        <dbReference type="ARBA" id="ARBA00023136"/>
    </source>
</evidence>
<name>A0A1Q2TBC0_9TELE</name>
<comment type="subcellular location">
    <subcellularLocation>
        <location evidence="1 17">Mitochondrion inner membrane</location>
        <topology evidence="1 17">Multi-pass membrane protein</topology>
    </subcellularLocation>
</comment>
<dbReference type="AlphaFoldDB" id="A0A1Q2TBC0"/>
<evidence type="ECO:0000256" key="10">
    <source>
        <dbReference type="ARBA" id="ARBA00022982"/>
    </source>
</evidence>
<feature type="domain" description="NADH dehydrogenase subunit 2 C-terminal" evidence="19">
    <location>
        <begin position="290"/>
        <end position="344"/>
    </location>
</feature>
<evidence type="ECO:0000256" key="11">
    <source>
        <dbReference type="ARBA" id="ARBA00022989"/>
    </source>
</evidence>
<evidence type="ECO:0000256" key="4">
    <source>
        <dbReference type="ARBA" id="ARBA00021008"/>
    </source>
</evidence>
<evidence type="ECO:0000256" key="16">
    <source>
        <dbReference type="ARBA" id="ARBA00049551"/>
    </source>
</evidence>
<dbReference type="PRINTS" id="PR01436">
    <property type="entry name" value="NADHDHGNASE2"/>
</dbReference>
<gene>
    <name evidence="20" type="primary">ND2</name>
</gene>
<evidence type="ECO:0000256" key="7">
    <source>
        <dbReference type="ARBA" id="ARBA00022692"/>
    </source>
</evidence>
<feature type="transmembrane region" description="Helical" evidence="17">
    <location>
        <begin position="152"/>
        <end position="171"/>
    </location>
</feature>
<dbReference type="EC" id="7.1.1.2" evidence="3 17"/>
<keyword evidence="5" id="KW-0813">Transport</keyword>
<evidence type="ECO:0000256" key="12">
    <source>
        <dbReference type="ARBA" id="ARBA00023027"/>
    </source>
</evidence>
<evidence type="ECO:0000256" key="14">
    <source>
        <dbReference type="ARBA" id="ARBA00023128"/>
    </source>
</evidence>
<dbReference type="InterPro" id="IPR001750">
    <property type="entry name" value="ND/Mrp_TM"/>
</dbReference>
<feature type="transmembrane region" description="Helical" evidence="17">
    <location>
        <begin position="178"/>
        <end position="196"/>
    </location>
</feature>
<geneLocation type="mitochondrion" evidence="20"/>
<evidence type="ECO:0000259" key="18">
    <source>
        <dbReference type="Pfam" id="PF00361"/>
    </source>
</evidence>
<keyword evidence="12 17" id="KW-0520">NAD</keyword>
<sequence length="348" mass="38353">MTPYTLFITLFSLGVGTTMTFASTHWMLAWMGLETSTLAIIPMMAQQHSPRTTEATTKYFLIQATSAAMILYASMMTALNLTQWDIIQPTSELYSTITILALAMKTGMAPLHFWLPEVLQGIDVTTGLILSTWQKLAPMALFVQVTQTANPLLLTLLGITSSVVGGWSGLNQTQLRKVMAYSSIAHMGWMVIIMQYTPNLTILALALYIFMTSAAFLTMKIMNTTQINTLLLMNMKSPVTMAMMVLAMLSLGGLPPLTGFMSKWLILEQLTKQDIPVTATVMALSALLSLYFYLRLCHTMALTTSPNTMNSNTHWRTQIKKGSLPLVIAMTMSIGLLPITPTILSLTL</sequence>
<feature type="transmembrane region" description="Helical" evidence="17">
    <location>
        <begin position="324"/>
        <end position="344"/>
    </location>
</feature>
<evidence type="ECO:0000256" key="1">
    <source>
        <dbReference type="ARBA" id="ARBA00004448"/>
    </source>
</evidence>
<dbReference type="EMBL" id="AP012156">
    <property type="protein sequence ID" value="BAW88926.1"/>
    <property type="molecule type" value="Genomic_DNA"/>
</dbReference>
<keyword evidence="15 17" id="KW-0472">Membrane</keyword>
<dbReference type="GO" id="GO:0005743">
    <property type="term" value="C:mitochondrial inner membrane"/>
    <property type="evidence" value="ECO:0007669"/>
    <property type="project" value="UniProtKB-SubCell"/>
</dbReference>
<evidence type="ECO:0000259" key="19">
    <source>
        <dbReference type="Pfam" id="PF06444"/>
    </source>
</evidence>
<dbReference type="PANTHER" id="PTHR46552:SF1">
    <property type="entry name" value="NADH-UBIQUINONE OXIDOREDUCTASE CHAIN 2"/>
    <property type="match status" value="1"/>
</dbReference>
<keyword evidence="13 17" id="KW-0830">Ubiquinone</keyword>
<evidence type="ECO:0000256" key="9">
    <source>
        <dbReference type="ARBA" id="ARBA00022967"/>
    </source>
</evidence>
<dbReference type="GO" id="GO:0008137">
    <property type="term" value="F:NADH dehydrogenase (ubiquinone) activity"/>
    <property type="evidence" value="ECO:0007669"/>
    <property type="project" value="UniProtKB-EC"/>
</dbReference>
<comment type="function">
    <text evidence="17">Core subunit of the mitochondrial membrane respiratory chain NADH dehydrogenase (Complex I) which catalyzes electron transfer from NADH through the respiratory chain, using ubiquinone as an electron acceptor. Essential for the catalytic activity and assembly of complex I.</text>
</comment>
<feature type="transmembrane region" description="Helical" evidence="17">
    <location>
        <begin position="59"/>
        <end position="81"/>
    </location>
</feature>
<protein>
    <recommendedName>
        <fullName evidence="4 17">NADH-ubiquinone oxidoreductase chain 2</fullName>
        <ecNumber evidence="3 17">7.1.1.2</ecNumber>
    </recommendedName>
</protein>
<comment type="similarity">
    <text evidence="2 17">Belongs to the complex I subunit 2 family.</text>
</comment>
<feature type="transmembrane region" description="Helical" evidence="17">
    <location>
        <begin position="277"/>
        <end position="294"/>
    </location>
</feature>
<keyword evidence="14 17" id="KW-0496">Mitochondrion</keyword>
<feature type="transmembrane region" description="Helical" evidence="17">
    <location>
        <begin position="239"/>
        <end position="257"/>
    </location>
</feature>
<evidence type="ECO:0000256" key="3">
    <source>
        <dbReference type="ARBA" id="ARBA00012944"/>
    </source>
</evidence>
<evidence type="ECO:0000256" key="17">
    <source>
        <dbReference type="RuleBase" id="RU003403"/>
    </source>
</evidence>
<feature type="transmembrane region" description="Helical" evidence="17">
    <location>
        <begin position="202"/>
        <end position="219"/>
    </location>
</feature>
<accession>A0A1Q2TBC0</accession>
<feature type="domain" description="NADH:quinone oxidoreductase/Mrp antiporter transmembrane" evidence="18">
    <location>
        <begin position="23"/>
        <end position="288"/>
    </location>
</feature>
<dbReference type="GO" id="GO:0006120">
    <property type="term" value="P:mitochondrial electron transport, NADH to ubiquinone"/>
    <property type="evidence" value="ECO:0007669"/>
    <property type="project" value="InterPro"/>
</dbReference>
<keyword evidence="9 17" id="KW-1278">Translocase</keyword>
<keyword evidence="6 17" id="KW-0679">Respiratory chain</keyword>
<reference evidence="20" key="1">
    <citation type="submission" date="2011-03" db="EMBL/GenBank/DDBJ databases">
        <title>Whole mitochondrial genome sequences in Cypriniformes.</title>
        <authorList>
            <person name="Miya M."/>
        </authorList>
    </citation>
    <scope>NUCLEOTIDE SEQUENCE</scope>
</reference>